<dbReference type="InterPro" id="IPR013766">
    <property type="entry name" value="Thioredoxin_domain"/>
</dbReference>
<reference evidence="14" key="2">
    <citation type="submission" date="2025-08" db="UniProtKB">
        <authorList>
            <consortium name="Ensembl"/>
        </authorList>
    </citation>
    <scope>IDENTIFICATION</scope>
</reference>
<keyword evidence="7" id="KW-1015">Disulfide bond</keyword>
<evidence type="ECO:0000256" key="6">
    <source>
        <dbReference type="ARBA" id="ARBA00023002"/>
    </source>
</evidence>
<keyword evidence="10" id="KW-0812">Transmembrane</keyword>
<dbReference type="Gene3D" id="1.20.120.310">
    <property type="entry name" value="ERV/ALR sulfhydryl oxidase domain"/>
    <property type="match status" value="1"/>
</dbReference>
<dbReference type="GO" id="GO:0005615">
    <property type="term" value="C:extracellular space"/>
    <property type="evidence" value="ECO:0007669"/>
    <property type="project" value="TreeGrafter"/>
</dbReference>
<dbReference type="InterPro" id="IPR017937">
    <property type="entry name" value="Thioredoxin_CS"/>
</dbReference>
<dbReference type="Gene3D" id="3.40.30.10">
    <property type="entry name" value="Glutaredoxin"/>
    <property type="match status" value="2"/>
</dbReference>
<dbReference type="SUPFAM" id="SSF52833">
    <property type="entry name" value="Thioredoxin-like"/>
    <property type="match status" value="1"/>
</dbReference>
<dbReference type="STRING" id="31033.ENSTRUP00000059762"/>
<dbReference type="GO" id="GO:0016971">
    <property type="term" value="F:flavin-dependent sulfhydryl oxidase activity"/>
    <property type="evidence" value="ECO:0007669"/>
    <property type="project" value="InterPro"/>
</dbReference>
<dbReference type="HOGENOM" id="CLU_020182_1_1_1"/>
<feature type="transmembrane region" description="Helical" evidence="10">
    <location>
        <begin position="639"/>
        <end position="656"/>
    </location>
</feature>
<keyword evidence="4 11" id="KW-0732">Signal</keyword>
<evidence type="ECO:0000256" key="7">
    <source>
        <dbReference type="ARBA" id="ARBA00023157"/>
    </source>
</evidence>
<dbReference type="PANTHER" id="PTHR22897:SF7">
    <property type="entry name" value="SULFHYDRYL OXIDASE 2"/>
    <property type="match status" value="1"/>
</dbReference>
<dbReference type="PROSITE" id="PS51352">
    <property type="entry name" value="THIOREDOXIN_2"/>
    <property type="match status" value="1"/>
</dbReference>
<proteinExistence type="inferred from homology"/>
<feature type="domain" description="ERV/ALR sulfhydryl oxidase" evidence="12">
    <location>
        <begin position="417"/>
        <end position="526"/>
    </location>
</feature>
<dbReference type="CDD" id="cd02992">
    <property type="entry name" value="PDI_a_QSOX"/>
    <property type="match status" value="1"/>
</dbReference>
<dbReference type="Pfam" id="PF18108">
    <property type="entry name" value="QSOX_Trx1"/>
    <property type="match status" value="1"/>
</dbReference>
<evidence type="ECO:0000313" key="14">
    <source>
        <dbReference type="Ensembl" id="ENSTRUP00000035210.3"/>
    </source>
</evidence>
<evidence type="ECO:0000259" key="13">
    <source>
        <dbReference type="PROSITE" id="PS51352"/>
    </source>
</evidence>
<dbReference type="GeneID" id="101063609"/>
<keyword evidence="6 10" id="KW-0560">Oxidoreductase</keyword>
<feature type="chain" id="PRO_5025530376" description="Sulfhydryl oxidase" evidence="11">
    <location>
        <begin position="36"/>
        <end position="672"/>
    </location>
</feature>
<dbReference type="InterPro" id="IPR039798">
    <property type="entry name" value="Sulfhydryl_oxidase"/>
</dbReference>
<protein>
    <recommendedName>
        <fullName evidence="10">Sulfhydryl oxidase</fullName>
        <ecNumber evidence="10">1.8.3.2</ecNumber>
    </recommendedName>
</protein>
<evidence type="ECO:0000256" key="2">
    <source>
        <dbReference type="ARBA" id="ARBA00006041"/>
    </source>
</evidence>
<gene>
    <name evidence="14" type="primary">qsox2</name>
</gene>
<dbReference type="SUPFAM" id="SSF69000">
    <property type="entry name" value="FAD-dependent thiol oxidase"/>
    <property type="match status" value="1"/>
</dbReference>
<keyword evidence="10" id="KW-1133">Transmembrane helix</keyword>
<dbReference type="Gene3D" id="1.20.120.1960">
    <property type="entry name" value="QSOX sulfhydryl oxidase domain"/>
    <property type="match status" value="1"/>
</dbReference>
<evidence type="ECO:0000256" key="9">
    <source>
        <dbReference type="ARBA" id="ARBA00048864"/>
    </source>
</evidence>
<dbReference type="PROSITE" id="PS51324">
    <property type="entry name" value="ERV_ALR"/>
    <property type="match status" value="1"/>
</dbReference>
<evidence type="ECO:0000256" key="3">
    <source>
        <dbReference type="ARBA" id="ARBA00022630"/>
    </source>
</evidence>
<dbReference type="InterPro" id="IPR040986">
    <property type="entry name" value="QSOX_FAD-bd_dom"/>
</dbReference>
<dbReference type="GO" id="GO:0003756">
    <property type="term" value="F:protein disulfide isomerase activity"/>
    <property type="evidence" value="ECO:0007669"/>
    <property type="project" value="TreeGrafter"/>
</dbReference>
<dbReference type="GeneTree" id="ENSGT00940000159734"/>
<comment type="catalytic activity">
    <reaction evidence="9 10">
        <text>2 R'C(R)SH + O2 = R'C(R)S-S(R)CR' + H2O2</text>
        <dbReference type="Rhea" id="RHEA:17357"/>
        <dbReference type="ChEBI" id="CHEBI:15379"/>
        <dbReference type="ChEBI" id="CHEBI:16240"/>
        <dbReference type="ChEBI" id="CHEBI:16520"/>
        <dbReference type="ChEBI" id="CHEBI:17412"/>
        <dbReference type="EC" id="1.8.3.2"/>
    </reaction>
</comment>
<dbReference type="FunFam" id="3.40.30.10:FF:000073">
    <property type="entry name" value="Sulfhydryl oxidase"/>
    <property type="match status" value="1"/>
</dbReference>
<evidence type="ECO:0000256" key="4">
    <source>
        <dbReference type="ARBA" id="ARBA00022729"/>
    </source>
</evidence>
<evidence type="ECO:0000313" key="15">
    <source>
        <dbReference type="Proteomes" id="UP000005226"/>
    </source>
</evidence>
<dbReference type="Ensembl" id="ENSTRUT00000035338.3">
    <property type="protein sequence ID" value="ENSTRUP00000035210.3"/>
    <property type="gene ID" value="ENSTRUG00000013781.3"/>
</dbReference>
<keyword evidence="3 10" id="KW-0285">Flavoprotein</keyword>
<organism evidence="14 15">
    <name type="scientific">Takifugu rubripes</name>
    <name type="common">Japanese pufferfish</name>
    <name type="synonym">Fugu rubripes</name>
    <dbReference type="NCBI Taxonomy" id="31033"/>
    <lineage>
        <taxon>Eukaryota</taxon>
        <taxon>Metazoa</taxon>
        <taxon>Chordata</taxon>
        <taxon>Craniata</taxon>
        <taxon>Vertebrata</taxon>
        <taxon>Euteleostomi</taxon>
        <taxon>Actinopterygii</taxon>
        <taxon>Neopterygii</taxon>
        <taxon>Teleostei</taxon>
        <taxon>Neoteleostei</taxon>
        <taxon>Acanthomorphata</taxon>
        <taxon>Eupercaria</taxon>
        <taxon>Tetraodontiformes</taxon>
        <taxon>Tetradontoidea</taxon>
        <taxon>Tetraodontidae</taxon>
        <taxon>Takifugu</taxon>
    </lineage>
</organism>
<reference evidence="14 15" key="1">
    <citation type="journal article" date="2011" name="Genome Biol. Evol.">
        <title>Integration of the genetic map and genome assembly of fugu facilitates insights into distinct features of genome evolution in teleosts and mammals.</title>
        <authorList>
            <person name="Kai W."/>
            <person name="Kikuchi K."/>
            <person name="Tohari S."/>
            <person name="Chew A.K."/>
            <person name="Tay A."/>
            <person name="Fujiwara A."/>
            <person name="Hosoya S."/>
            <person name="Suetake H."/>
            <person name="Naruse K."/>
            <person name="Brenner S."/>
            <person name="Suzuki Y."/>
            <person name="Venkatesh B."/>
        </authorList>
    </citation>
    <scope>NUCLEOTIDE SEQUENCE [LARGE SCALE GENOMIC DNA]</scope>
</reference>
<evidence type="ECO:0000256" key="5">
    <source>
        <dbReference type="ARBA" id="ARBA00022827"/>
    </source>
</evidence>
<dbReference type="PANTHER" id="PTHR22897">
    <property type="entry name" value="QUIESCIN Q6-RELATED SULFHYDRYL OXIDASE"/>
    <property type="match status" value="1"/>
</dbReference>
<dbReference type="Pfam" id="PF00085">
    <property type="entry name" value="Thioredoxin"/>
    <property type="match status" value="1"/>
</dbReference>
<evidence type="ECO:0000256" key="11">
    <source>
        <dbReference type="SAM" id="SignalP"/>
    </source>
</evidence>
<evidence type="ECO:0000256" key="10">
    <source>
        <dbReference type="RuleBase" id="RU371123"/>
    </source>
</evidence>
<dbReference type="Pfam" id="PF04777">
    <property type="entry name" value="Evr1_Alr"/>
    <property type="match status" value="1"/>
</dbReference>
<dbReference type="EC" id="1.8.3.2" evidence="10"/>
<feature type="domain" description="Thioredoxin" evidence="13">
    <location>
        <begin position="26"/>
        <end position="168"/>
    </location>
</feature>
<dbReference type="FunFam" id="3.40.30.10:FF:000080">
    <property type="entry name" value="Sulfhydryl oxidase"/>
    <property type="match status" value="1"/>
</dbReference>
<dbReference type="FunFam" id="1.20.120.310:FF:000001">
    <property type="entry name" value="Sulfhydryl oxidase"/>
    <property type="match status" value="1"/>
</dbReference>
<dbReference type="InterPro" id="IPR036249">
    <property type="entry name" value="Thioredoxin-like_sf"/>
</dbReference>
<keyword evidence="15" id="KW-1185">Reference proteome</keyword>
<dbReference type="Proteomes" id="UP000005226">
    <property type="component" value="Chromosome 21"/>
</dbReference>
<evidence type="ECO:0000256" key="8">
    <source>
        <dbReference type="ARBA" id="ARBA00023180"/>
    </source>
</evidence>
<dbReference type="GO" id="GO:0006457">
    <property type="term" value="P:protein folding"/>
    <property type="evidence" value="ECO:0007669"/>
    <property type="project" value="TreeGrafter"/>
</dbReference>
<keyword evidence="10" id="KW-0472">Membrane</keyword>
<sequence>MCFPPVPRCPAGVFRLWLKAAVVLWLAHGCVRVAGSLYTKEDPLVILSSGSLKSSVTNSSSAWLLQFFSSWCGHCVQYSSTWKILAEDVKDWQTVIVVSVLDCAQEENYDICREFGVQLYPTIKYFHAHSPESDRGTIFRAQDVGQDGSGADRQVQVMRHLMVDILQNHTKLERPDHCPPLETYSSEDLLPLLGQRSEYYTAIIVEEPESYIGREVILDLLMFSGVEVKRALSSDRLLMDALKITTFPSLYLLHPNSTHTELHIEKKQRFFFSSLLKMLPGVQRKPRGFGRTSATGLLEALSGKATSVSWRTFNSVKVYTADLESALHYLLRVELATHDYLEGEELNIFKDFVTVVAKLYPVGGSVVKLMKTLSNWLSSIPLQRLSYQKVLDLVDNKMRIAGMFLGAELRWVGCQGSRAGLRGYPCSLWTLFHILTVQHDAMPTALENTGLEEEAAPVLQVMRRYMRTFFGCGECGRHFEQAAASSMDQVENKEDQILWLWDQHNRVNARLAGTLSDDPQFPKALWPGPTLCASCHEEKNGVHIWNRNKVLVFLRQHYGASNLSPKYSIRPPEPPSEPAQFHPFQKEHQEDNKELNLKFKEHPESQARHQIIKQDAGGPEGGVWVLGLGFNSIDMSLCVVLYVCSCLVLMFLFFFFKVKSKRWKHRQSHLQV</sequence>
<dbReference type="AlphaFoldDB" id="H2UE41"/>
<reference evidence="14" key="3">
    <citation type="submission" date="2025-09" db="UniProtKB">
        <authorList>
            <consortium name="Ensembl"/>
        </authorList>
    </citation>
    <scope>IDENTIFICATION</scope>
</reference>
<keyword evidence="8" id="KW-0325">Glycoprotein</keyword>
<dbReference type="PROSITE" id="PS00194">
    <property type="entry name" value="THIOREDOXIN_1"/>
    <property type="match status" value="1"/>
</dbReference>
<comment type="cofactor">
    <cofactor evidence="1 10">
        <name>FAD</name>
        <dbReference type="ChEBI" id="CHEBI:57692"/>
    </cofactor>
</comment>
<evidence type="ECO:0000259" key="12">
    <source>
        <dbReference type="PROSITE" id="PS51324"/>
    </source>
</evidence>
<keyword evidence="5 10" id="KW-0274">FAD</keyword>
<comment type="function">
    <text evidence="10">Catalyzes the oxidation of sulfhydryl groups in peptide and protein thiols to disulfides with the reduction of oxygen to hydrogen peroxide.</text>
</comment>
<dbReference type="eggNOG" id="KOG1731">
    <property type="taxonomic scope" value="Eukaryota"/>
</dbReference>
<dbReference type="Pfam" id="PF18371">
    <property type="entry name" value="FAD_SOX"/>
    <property type="match status" value="1"/>
</dbReference>
<dbReference type="GO" id="GO:0000139">
    <property type="term" value="C:Golgi membrane"/>
    <property type="evidence" value="ECO:0007669"/>
    <property type="project" value="TreeGrafter"/>
</dbReference>
<dbReference type="InterPro" id="IPR042568">
    <property type="entry name" value="QSOX_FAD-bd_sf"/>
</dbReference>
<accession>H2UE41</accession>
<dbReference type="OrthoDB" id="59470at2759"/>
<dbReference type="CTD" id="169714"/>
<evidence type="ECO:0000256" key="1">
    <source>
        <dbReference type="ARBA" id="ARBA00001974"/>
    </source>
</evidence>
<feature type="signal peptide" evidence="11">
    <location>
        <begin position="1"/>
        <end position="35"/>
    </location>
</feature>
<comment type="similarity">
    <text evidence="2 10">Belongs to the quiescin-sulfhydryl oxidase (QSOX) family.</text>
</comment>
<dbReference type="InterPro" id="IPR017905">
    <property type="entry name" value="ERV/ALR_sulphydryl_oxidase"/>
</dbReference>
<dbReference type="RefSeq" id="XP_029685733.1">
    <property type="nucleotide sequence ID" value="XM_029829873.1"/>
</dbReference>
<dbReference type="InterPro" id="IPR036774">
    <property type="entry name" value="ERV/ALR_sulphydryl_oxid_sf"/>
</dbReference>
<dbReference type="InterPro" id="IPR041269">
    <property type="entry name" value="QSOX_Trx1"/>
</dbReference>
<dbReference type="FunFam" id="1.20.120.1960:FF:000001">
    <property type="entry name" value="Sulfhydryl oxidase"/>
    <property type="match status" value="1"/>
</dbReference>
<name>H2UE41_TAKRU</name>